<protein>
    <recommendedName>
        <fullName evidence="1">N-acetyltransferase domain-containing protein</fullName>
    </recommendedName>
</protein>
<organism evidence="2 3">
    <name type="scientific">Papaver nudicaule</name>
    <name type="common">Iceland poppy</name>
    <dbReference type="NCBI Taxonomy" id="74823"/>
    <lineage>
        <taxon>Eukaryota</taxon>
        <taxon>Viridiplantae</taxon>
        <taxon>Streptophyta</taxon>
        <taxon>Embryophyta</taxon>
        <taxon>Tracheophyta</taxon>
        <taxon>Spermatophyta</taxon>
        <taxon>Magnoliopsida</taxon>
        <taxon>Ranunculales</taxon>
        <taxon>Papaveraceae</taxon>
        <taxon>Papaveroideae</taxon>
        <taxon>Papaver</taxon>
    </lineage>
</organism>
<proteinExistence type="predicted"/>
<keyword evidence="3" id="KW-1185">Reference proteome</keyword>
<dbReference type="InterPro" id="IPR000182">
    <property type="entry name" value="GNAT_dom"/>
</dbReference>
<evidence type="ECO:0000259" key="1">
    <source>
        <dbReference type="PROSITE" id="PS51186"/>
    </source>
</evidence>
<dbReference type="CDD" id="cd04301">
    <property type="entry name" value="NAT_SF"/>
    <property type="match status" value="1"/>
</dbReference>
<gene>
    <name evidence="2" type="ORF">MKW94_017103</name>
</gene>
<dbReference type="PANTHER" id="PTHR47426:SF3">
    <property type="entry name" value="GCN5-RELATED N-ACETYLTRANSFERASE 6, CHLOROPLASTIC"/>
    <property type="match status" value="1"/>
</dbReference>
<dbReference type="PANTHER" id="PTHR47426">
    <property type="entry name" value="ACYL-COA N-ACYLTRANSFERASES (NAT) SUPERFAMILY PROTEIN"/>
    <property type="match status" value="1"/>
</dbReference>
<dbReference type="Gene3D" id="3.40.630.30">
    <property type="match status" value="1"/>
</dbReference>
<dbReference type="Pfam" id="PF00583">
    <property type="entry name" value="Acetyltransf_1"/>
    <property type="match status" value="1"/>
</dbReference>
<comment type="caution">
    <text evidence="2">The sequence shown here is derived from an EMBL/GenBank/DDBJ whole genome shotgun (WGS) entry which is preliminary data.</text>
</comment>
<name>A0AA41UV77_PAPNU</name>
<dbReference type="GO" id="GO:0016747">
    <property type="term" value="F:acyltransferase activity, transferring groups other than amino-acyl groups"/>
    <property type="evidence" value="ECO:0007669"/>
    <property type="project" value="InterPro"/>
</dbReference>
<dbReference type="SUPFAM" id="SSF55729">
    <property type="entry name" value="Acyl-CoA N-acyltransferases (Nat)"/>
    <property type="match status" value="1"/>
</dbReference>
<dbReference type="PROSITE" id="PS51186">
    <property type="entry name" value="GNAT"/>
    <property type="match status" value="1"/>
</dbReference>
<sequence length="318" mass="36012">MLMSMNVFQQTTPKLLSFPSVSCHGRRRIPPHSSSHVLFSSPATTMEFNFKFLNINSSCEPVLASTMKFCQVLFALPRDDEEVSSGNDEDTIIQEHLTSTPSDNNANIEQLKKMSGGEVKKLEFLVREATEGEFYASAALKASGLYRYDQYKQDDCYIDIYKLKNVEEEFDIIWTGYWRRASEPFVCIIAIRKEDENNKVVGTLNFTVKQQVDGETNPDQEVVSAKMIKTFKQSESLKYGIVSNLAVARIARQQGVGSSMLKFVTEFAKESGIKQIFLQVHRENKPALALFRKMGFTISAKATPLQEQPNMYTCCINL</sequence>
<evidence type="ECO:0000313" key="3">
    <source>
        <dbReference type="Proteomes" id="UP001177140"/>
    </source>
</evidence>
<dbReference type="EMBL" id="JAJJMA010027293">
    <property type="protein sequence ID" value="MCL7023855.1"/>
    <property type="molecule type" value="Genomic_DNA"/>
</dbReference>
<dbReference type="InterPro" id="IPR016181">
    <property type="entry name" value="Acyl_CoA_acyltransferase"/>
</dbReference>
<accession>A0AA41UV77</accession>
<dbReference type="AlphaFoldDB" id="A0AA41UV77"/>
<dbReference type="Proteomes" id="UP001177140">
    <property type="component" value="Unassembled WGS sequence"/>
</dbReference>
<evidence type="ECO:0000313" key="2">
    <source>
        <dbReference type="EMBL" id="MCL7023855.1"/>
    </source>
</evidence>
<feature type="domain" description="N-acetyltransferase" evidence="1">
    <location>
        <begin position="146"/>
        <end position="312"/>
    </location>
</feature>
<reference evidence="2" key="1">
    <citation type="submission" date="2022-03" db="EMBL/GenBank/DDBJ databases">
        <title>A functionally conserved STORR gene fusion in Papaver species that diverged 16.8 million years ago.</title>
        <authorList>
            <person name="Catania T."/>
        </authorList>
    </citation>
    <scope>NUCLEOTIDE SEQUENCE</scope>
    <source>
        <strain evidence="2">S-191538</strain>
    </source>
</reference>